<dbReference type="GO" id="GO:0006508">
    <property type="term" value="P:proteolysis"/>
    <property type="evidence" value="ECO:0007669"/>
    <property type="project" value="InterPro"/>
</dbReference>
<dbReference type="Pfam" id="PF01522">
    <property type="entry name" value="Polysacc_deac_1"/>
    <property type="match status" value="1"/>
</dbReference>
<dbReference type="GO" id="GO:0005576">
    <property type="term" value="C:extracellular region"/>
    <property type="evidence" value="ECO:0007669"/>
    <property type="project" value="UniProtKB-SubCell"/>
</dbReference>
<dbReference type="CDD" id="cd10918">
    <property type="entry name" value="CE4_NodB_like_5s_6s"/>
    <property type="match status" value="1"/>
</dbReference>
<evidence type="ECO:0000256" key="1">
    <source>
        <dbReference type="ARBA" id="ARBA00004613"/>
    </source>
</evidence>
<evidence type="ECO:0000313" key="4">
    <source>
        <dbReference type="EMBL" id="MBW4463857.1"/>
    </source>
</evidence>
<proteinExistence type="predicted"/>
<dbReference type="EMBL" id="JAHHHV010000001">
    <property type="protein sequence ID" value="MBW4463857.1"/>
    <property type="molecule type" value="Genomic_DNA"/>
</dbReference>
<dbReference type="InterPro" id="IPR011330">
    <property type="entry name" value="Glyco_hydro/deAcase_b/a-brl"/>
</dbReference>
<protein>
    <submittedName>
        <fullName evidence="4">Polysaccharide deacetylase family protein</fullName>
    </submittedName>
</protein>
<dbReference type="GO" id="GO:0004190">
    <property type="term" value="F:aspartic-type endopeptidase activity"/>
    <property type="evidence" value="ECO:0007669"/>
    <property type="project" value="InterPro"/>
</dbReference>
<dbReference type="SUPFAM" id="SSF88713">
    <property type="entry name" value="Glycoside hydrolase/deacetylase"/>
    <property type="match status" value="1"/>
</dbReference>
<dbReference type="GO" id="GO:0016810">
    <property type="term" value="F:hydrolase activity, acting on carbon-nitrogen (but not peptide) bonds"/>
    <property type="evidence" value="ECO:0007669"/>
    <property type="project" value="InterPro"/>
</dbReference>
<evidence type="ECO:0000313" key="5">
    <source>
        <dbReference type="Proteomes" id="UP000707356"/>
    </source>
</evidence>
<comment type="subcellular location">
    <subcellularLocation>
        <location evidence="1">Secreted</location>
    </subcellularLocation>
</comment>
<comment type="caution">
    <text evidence="4">The sequence shown here is derived from an EMBL/GenBank/DDBJ whole genome shotgun (WGS) entry which is preliminary data.</text>
</comment>
<evidence type="ECO:0000259" key="3">
    <source>
        <dbReference type="PROSITE" id="PS51677"/>
    </source>
</evidence>
<dbReference type="AlphaFoldDB" id="A0A951P6W4"/>
<dbReference type="InterPro" id="IPR002509">
    <property type="entry name" value="NODB_dom"/>
</dbReference>
<reference evidence="4" key="1">
    <citation type="submission" date="2021-05" db="EMBL/GenBank/DDBJ databases">
        <authorList>
            <person name="Pietrasiak N."/>
            <person name="Ward R."/>
            <person name="Stajich J.E."/>
            <person name="Kurbessoian T."/>
        </authorList>
    </citation>
    <scope>NUCLEOTIDE SEQUENCE</scope>
    <source>
        <strain evidence="4">GSE-TBD4-15B</strain>
    </source>
</reference>
<dbReference type="PROSITE" id="PS51677">
    <property type="entry name" value="NODB"/>
    <property type="match status" value="1"/>
</dbReference>
<dbReference type="InterPro" id="IPR001969">
    <property type="entry name" value="Aspartic_peptidase_AS"/>
</dbReference>
<reference evidence="4" key="2">
    <citation type="journal article" date="2022" name="Microbiol. Resour. Announc.">
        <title>Metagenome Sequencing to Explore Phylogenomics of Terrestrial Cyanobacteria.</title>
        <authorList>
            <person name="Ward R.D."/>
            <person name="Stajich J.E."/>
            <person name="Johansen J.R."/>
            <person name="Huntemann M."/>
            <person name="Clum A."/>
            <person name="Foster B."/>
            <person name="Foster B."/>
            <person name="Roux S."/>
            <person name="Palaniappan K."/>
            <person name="Varghese N."/>
            <person name="Mukherjee S."/>
            <person name="Reddy T.B.K."/>
            <person name="Daum C."/>
            <person name="Copeland A."/>
            <person name="Chen I.A."/>
            <person name="Ivanova N.N."/>
            <person name="Kyrpides N.C."/>
            <person name="Shapiro N."/>
            <person name="Eloe-Fadrosh E.A."/>
            <person name="Pietrasiak N."/>
        </authorList>
    </citation>
    <scope>NUCLEOTIDE SEQUENCE</scope>
    <source>
        <strain evidence="4">GSE-TBD4-15B</strain>
    </source>
</reference>
<dbReference type="InterPro" id="IPR018711">
    <property type="entry name" value="NAGPA"/>
</dbReference>
<dbReference type="PROSITE" id="PS00141">
    <property type="entry name" value="ASP_PROTEASE"/>
    <property type="match status" value="1"/>
</dbReference>
<evidence type="ECO:0000256" key="2">
    <source>
        <dbReference type="ARBA" id="ARBA00022729"/>
    </source>
</evidence>
<feature type="domain" description="NodB homology" evidence="3">
    <location>
        <begin position="182"/>
        <end position="445"/>
    </location>
</feature>
<gene>
    <name evidence="4" type="ORF">KME07_00245</name>
</gene>
<keyword evidence="2" id="KW-0732">Signal</keyword>
<dbReference type="Proteomes" id="UP000707356">
    <property type="component" value="Unassembled WGS sequence"/>
</dbReference>
<name>A0A951P6W4_9CYAN</name>
<accession>A0A951P6W4</accession>
<dbReference type="GO" id="GO:0005975">
    <property type="term" value="P:carbohydrate metabolic process"/>
    <property type="evidence" value="ECO:0007669"/>
    <property type="project" value="InterPro"/>
</dbReference>
<sequence>MPSAAESPATLAAAADLAAADLPAAATCPALARSQAAEGRNQVDSQFGADQQSEIVPGIQLPSVSAPIAFLNSPAAPAAPANLPASPPLNLATTGLATVGSLGAALAAQSAAQFPQVAGMARLARVPVIMYHDILPEKQVFFDVTPAEFEAALLLIRQKGLTPISTDQLVTHLSTGSPLPDKPILLSFDDGYEGHYKYVYPLLKKYGYPALFGIYTAKVDKRIGRSSLSWQQIREMAADPLVTIASHSVTHPADLSALTEDQIRNEVAESKRILEAQLGIPIKYFVYPEGKYDERTQEMLQLTGYQAAFKMDDEANRFAGASQDLFSLERIGQSDLAATVDLAYGGPPLPSRGQKFQFDAPVQLSKTTVGQVPLIFASGGRPATIHADSRYQVAEIIQKTNALAAVDGGFFSLEHLDSNVMIGPVFSQSSSKFVPGNVKEIRRIQGRPLVLISPTEVKYLPFDPARHNQLANLKAELPGLTDAFVAAAWLVKDGQPQPAASFGNLFDFDAARDRAYWGIDQAGRTVVGVSGDYVDSVALGEALSQAGLRDAVMLDSGASASLVYLGKLQMSYEPRPVPHVVAIVPPTGLDLKDSCKHSQPDSIQR</sequence>
<dbReference type="InterPro" id="IPR051398">
    <property type="entry name" value="Polysacch_Deacetylase"/>
</dbReference>
<dbReference type="Pfam" id="PF09992">
    <property type="entry name" value="NAGPA"/>
    <property type="match status" value="1"/>
</dbReference>
<dbReference type="PANTHER" id="PTHR34216">
    <property type="match status" value="1"/>
</dbReference>
<dbReference type="Gene3D" id="3.20.20.370">
    <property type="entry name" value="Glycoside hydrolase/deacetylase"/>
    <property type="match status" value="1"/>
</dbReference>
<dbReference type="PANTHER" id="PTHR34216:SF3">
    <property type="entry name" value="POLY-BETA-1,6-N-ACETYL-D-GLUCOSAMINE N-DEACETYLASE"/>
    <property type="match status" value="1"/>
</dbReference>
<organism evidence="4 5">
    <name type="scientific">Pegethrix bostrychoides GSE-TBD4-15B</name>
    <dbReference type="NCBI Taxonomy" id="2839662"/>
    <lineage>
        <taxon>Bacteria</taxon>
        <taxon>Bacillati</taxon>
        <taxon>Cyanobacteriota</taxon>
        <taxon>Cyanophyceae</taxon>
        <taxon>Oculatellales</taxon>
        <taxon>Oculatellaceae</taxon>
        <taxon>Pegethrix</taxon>
    </lineage>
</organism>